<keyword evidence="4 7" id="KW-1133">Transmembrane helix</keyword>
<comment type="similarity">
    <text evidence="2">Belongs to the ADIPOR family.</text>
</comment>
<organism evidence="8 9">
    <name type="scientific">Clytia hemisphaerica</name>
    <dbReference type="NCBI Taxonomy" id="252671"/>
    <lineage>
        <taxon>Eukaryota</taxon>
        <taxon>Metazoa</taxon>
        <taxon>Cnidaria</taxon>
        <taxon>Hydrozoa</taxon>
        <taxon>Hydroidolina</taxon>
        <taxon>Leptothecata</taxon>
        <taxon>Obeliida</taxon>
        <taxon>Clytiidae</taxon>
        <taxon>Clytia</taxon>
    </lineage>
</organism>
<accession>A0A7M5WR97</accession>
<reference evidence="8" key="1">
    <citation type="submission" date="2021-01" db="UniProtKB">
        <authorList>
            <consortium name="EnsemblMetazoa"/>
        </authorList>
    </citation>
    <scope>IDENTIFICATION</scope>
</reference>
<keyword evidence="6" id="KW-0862">Zinc</keyword>
<comment type="subcellular location">
    <subcellularLocation>
        <location evidence="1">Membrane</location>
        <topology evidence="1">Multi-pass membrane protein</topology>
    </subcellularLocation>
</comment>
<evidence type="ECO:0000256" key="2">
    <source>
        <dbReference type="ARBA" id="ARBA00007018"/>
    </source>
</evidence>
<dbReference type="Pfam" id="PF03006">
    <property type="entry name" value="HlyIII"/>
    <property type="match status" value="1"/>
</dbReference>
<feature type="transmembrane region" description="Helical" evidence="7">
    <location>
        <begin position="221"/>
        <end position="238"/>
    </location>
</feature>
<evidence type="ECO:0000256" key="7">
    <source>
        <dbReference type="SAM" id="Phobius"/>
    </source>
</evidence>
<feature type="binding site" evidence="6">
    <location>
        <position position="104"/>
    </location>
    <ligand>
        <name>Zn(2+)</name>
        <dbReference type="ChEBI" id="CHEBI:29105"/>
    </ligand>
</feature>
<keyword evidence="6" id="KW-0479">Metal-binding</keyword>
<evidence type="ECO:0000256" key="4">
    <source>
        <dbReference type="ARBA" id="ARBA00022989"/>
    </source>
</evidence>
<feature type="transmembrane region" description="Helical" evidence="7">
    <location>
        <begin position="295"/>
        <end position="315"/>
    </location>
</feature>
<evidence type="ECO:0000256" key="1">
    <source>
        <dbReference type="ARBA" id="ARBA00004141"/>
    </source>
</evidence>
<dbReference type="RefSeq" id="XP_066934672.1">
    <property type="nucleotide sequence ID" value="XM_067078571.1"/>
</dbReference>
<name>A0A7M5WR97_9CNID</name>
<evidence type="ECO:0000313" key="9">
    <source>
        <dbReference type="Proteomes" id="UP000594262"/>
    </source>
</evidence>
<evidence type="ECO:0000256" key="6">
    <source>
        <dbReference type="PIRSR" id="PIRSR604254-1"/>
    </source>
</evidence>
<dbReference type="EnsemblMetazoa" id="CLYHEMT005109.1">
    <property type="protein sequence ID" value="CLYHEMP005109.1"/>
    <property type="gene ID" value="CLYHEMG005109"/>
</dbReference>
<protein>
    <submittedName>
        <fullName evidence="8">Uncharacterized protein</fullName>
    </submittedName>
</protein>
<feature type="transmembrane region" description="Helical" evidence="7">
    <location>
        <begin position="118"/>
        <end position="139"/>
    </location>
</feature>
<dbReference type="GeneID" id="136822331"/>
<dbReference type="AlphaFoldDB" id="A0A7M5WR97"/>
<dbReference type="Proteomes" id="UP000594262">
    <property type="component" value="Unplaced"/>
</dbReference>
<evidence type="ECO:0000256" key="5">
    <source>
        <dbReference type="ARBA" id="ARBA00023136"/>
    </source>
</evidence>
<dbReference type="OrthoDB" id="529367at2759"/>
<evidence type="ECO:0000256" key="3">
    <source>
        <dbReference type="ARBA" id="ARBA00022692"/>
    </source>
</evidence>
<feature type="transmembrane region" description="Helical" evidence="7">
    <location>
        <begin position="182"/>
        <end position="201"/>
    </location>
</feature>
<proteinExistence type="inferred from homology"/>
<dbReference type="GO" id="GO:0016020">
    <property type="term" value="C:membrane"/>
    <property type="evidence" value="ECO:0007669"/>
    <property type="project" value="UniProtKB-SubCell"/>
</dbReference>
<keyword evidence="3 7" id="KW-0812">Transmembrane</keyword>
<feature type="binding site" evidence="6">
    <location>
        <position position="256"/>
    </location>
    <ligand>
        <name>Zn(2+)</name>
        <dbReference type="ChEBI" id="CHEBI:29105"/>
    </ligand>
</feature>
<keyword evidence="5 7" id="KW-0472">Membrane</keyword>
<dbReference type="GO" id="GO:0046872">
    <property type="term" value="F:metal ion binding"/>
    <property type="evidence" value="ECO:0007669"/>
    <property type="project" value="UniProtKB-KW"/>
</dbReference>
<feature type="binding site" evidence="6">
    <location>
        <position position="260"/>
    </location>
    <ligand>
        <name>Zn(2+)</name>
        <dbReference type="ChEBI" id="CHEBI:29105"/>
    </ligand>
</feature>
<dbReference type="InterPro" id="IPR004254">
    <property type="entry name" value="AdipoR/HlyIII-related"/>
</dbReference>
<sequence length="329" mass="37827">MGFTRSTLTTELLRRDEIDSSFHDPYILNGYRPPDKGVWRTLQYSLNSQCNESFNTWSHAIACVYFMARFYHAFKGHWQDPLYYPLMSLSIGILAVFSMSTLAHALNSLSKKTRNRCFFFDYAGISIYGLGSGQVMYFYCRKLGTSEDSTSLYLFLTASLATSVITNILMCSTRHRWCQSKVLYRTVSCLMPFLVNSLPYFYRLSCCGELADNCDVTHLRIYLKHVLFLLLTALSNVFKLPERRYPGRFDALGQSHHFVHVFIALACEDMFEFSFKEMGRRASVIPMNSITPDFYNSILFTSAGVLGNLLIAIFFNNDAEATKERLKEH</sequence>
<dbReference type="GO" id="GO:0038023">
    <property type="term" value="F:signaling receptor activity"/>
    <property type="evidence" value="ECO:0007669"/>
    <property type="project" value="TreeGrafter"/>
</dbReference>
<dbReference type="PANTHER" id="PTHR20855">
    <property type="entry name" value="ADIPOR/PROGESTIN RECEPTOR-RELATED"/>
    <property type="match status" value="1"/>
</dbReference>
<feature type="transmembrane region" description="Helical" evidence="7">
    <location>
        <begin position="151"/>
        <end position="170"/>
    </location>
</feature>
<dbReference type="PANTHER" id="PTHR20855:SF143">
    <property type="entry name" value="MEMBRANE PROGESTIN RECEPTOR EPSILON"/>
    <property type="match status" value="1"/>
</dbReference>
<feature type="transmembrane region" description="Helical" evidence="7">
    <location>
        <begin position="82"/>
        <end position="106"/>
    </location>
</feature>
<evidence type="ECO:0000313" key="8">
    <source>
        <dbReference type="EnsemblMetazoa" id="CLYHEMP005109.1"/>
    </source>
</evidence>
<keyword evidence="9" id="KW-1185">Reference proteome</keyword>